<reference evidence="1 2" key="1">
    <citation type="submission" date="2018-08" db="EMBL/GenBank/DDBJ databases">
        <title>A genome reference for cultivated species of the human gut microbiota.</title>
        <authorList>
            <person name="Zou Y."/>
            <person name="Xue W."/>
            <person name="Luo G."/>
        </authorList>
    </citation>
    <scope>NUCLEOTIDE SEQUENCE [LARGE SCALE GENOMIC DNA]</scope>
    <source>
        <strain evidence="1 2">AM16-6</strain>
    </source>
</reference>
<accession>A0A1H7KZ87</accession>
<proteinExistence type="predicted"/>
<evidence type="ECO:0000313" key="1">
    <source>
        <dbReference type="EMBL" id="RHH75572.1"/>
    </source>
</evidence>
<organism evidence="1 2">
    <name type="scientific">Phocaeicola vulgatus</name>
    <name type="common">Bacteroides vulgatus</name>
    <dbReference type="NCBI Taxonomy" id="821"/>
    <lineage>
        <taxon>Bacteria</taxon>
        <taxon>Pseudomonadati</taxon>
        <taxon>Bacteroidota</taxon>
        <taxon>Bacteroidia</taxon>
        <taxon>Bacteroidales</taxon>
        <taxon>Bacteroidaceae</taxon>
        <taxon>Phocaeicola</taxon>
    </lineage>
</organism>
<dbReference type="EMBL" id="QRKA01000027">
    <property type="protein sequence ID" value="RHH75572.1"/>
    <property type="molecule type" value="Genomic_DNA"/>
</dbReference>
<dbReference type="Proteomes" id="UP000283713">
    <property type="component" value="Unassembled WGS sequence"/>
</dbReference>
<name>A0A1H7KZ87_PHOVU</name>
<evidence type="ECO:0000313" key="2">
    <source>
        <dbReference type="Proteomes" id="UP000283713"/>
    </source>
</evidence>
<comment type="caution">
    <text evidence="1">The sequence shown here is derived from an EMBL/GenBank/DDBJ whole genome shotgun (WGS) entry which is preliminary data.</text>
</comment>
<protein>
    <submittedName>
        <fullName evidence="1">Uncharacterized protein</fullName>
    </submittedName>
</protein>
<dbReference type="RefSeq" id="WP_074783572.1">
    <property type="nucleotide sequence ID" value="NZ_FOBA01000017.1"/>
</dbReference>
<dbReference type="AlphaFoldDB" id="A0A1H7KZ87"/>
<sequence>MDNKINEIEKINLQNDEDLVLLENYISTLPLNKELLIALFNLLERYPNFNFGEPGRVIHLMERYENNIYAPLLFDSLKRKPTKYTLWMLNRYLNSIPEEEQKEGIDLLKEIVAKDSNPEIVDEAIFFLQDYL</sequence>
<gene>
    <name evidence="1" type="ORF">DW193_16195</name>
</gene>